<proteinExistence type="predicted"/>
<sequence length="63" mass="7087">MEKLHYFGPKAAALLKLTGPVSSLLIEGMSGILKGDSEELKLYIFYMIKLKIISQNFLTKLIQ</sequence>
<evidence type="ECO:0000313" key="2">
    <source>
        <dbReference type="Proteomes" id="UP000605970"/>
    </source>
</evidence>
<keyword evidence="2" id="KW-1185">Reference proteome</keyword>
<reference evidence="1" key="1">
    <citation type="journal article" date="2020" name="Ecol. Evol.">
        <title>Genome structure and content of the rice root-knot nematode (Meloidogyne graminicola).</title>
        <authorList>
            <person name="Phan N.T."/>
            <person name="Danchin E.G.J."/>
            <person name="Klopp C."/>
            <person name="Perfus-Barbeoch L."/>
            <person name="Kozlowski D.K."/>
            <person name="Koutsovoulos G.D."/>
            <person name="Lopez-Roques C."/>
            <person name="Bouchez O."/>
            <person name="Zahm M."/>
            <person name="Besnard G."/>
            <person name="Bellafiore S."/>
        </authorList>
    </citation>
    <scope>NUCLEOTIDE SEQUENCE</scope>
    <source>
        <strain evidence="1">VN-18</strain>
    </source>
</reference>
<accession>A0A8S9ZNZ6</accession>
<comment type="caution">
    <text evidence="1">The sequence shown here is derived from an EMBL/GenBank/DDBJ whole genome shotgun (WGS) entry which is preliminary data.</text>
</comment>
<organism evidence="1 2">
    <name type="scientific">Meloidogyne graminicola</name>
    <dbReference type="NCBI Taxonomy" id="189291"/>
    <lineage>
        <taxon>Eukaryota</taxon>
        <taxon>Metazoa</taxon>
        <taxon>Ecdysozoa</taxon>
        <taxon>Nematoda</taxon>
        <taxon>Chromadorea</taxon>
        <taxon>Rhabditida</taxon>
        <taxon>Tylenchina</taxon>
        <taxon>Tylenchomorpha</taxon>
        <taxon>Tylenchoidea</taxon>
        <taxon>Meloidogynidae</taxon>
        <taxon>Meloidogyninae</taxon>
        <taxon>Meloidogyne</taxon>
    </lineage>
</organism>
<gene>
    <name evidence="1" type="ORF">Mgra_00005613</name>
</gene>
<name>A0A8S9ZNZ6_9BILA</name>
<evidence type="ECO:0000313" key="1">
    <source>
        <dbReference type="EMBL" id="KAF7635015.1"/>
    </source>
</evidence>
<protein>
    <submittedName>
        <fullName evidence="1">Uncharacterized protein</fullName>
    </submittedName>
</protein>
<dbReference type="EMBL" id="JABEBT010000048">
    <property type="protein sequence ID" value="KAF7635015.1"/>
    <property type="molecule type" value="Genomic_DNA"/>
</dbReference>
<dbReference type="Proteomes" id="UP000605970">
    <property type="component" value="Unassembled WGS sequence"/>
</dbReference>
<dbReference type="AlphaFoldDB" id="A0A8S9ZNZ6"/>